<evidence type="ECO:0000313" key="11">
    <source>
        <dbReference type="EMBL" id="EFC53360.1"/>
    </source>
</evidence>
<gene>
    <name evidence="11" type="ORF">NEISUBOT_03362</name>
</gene>
<dbReference type="FunFam" id="3.40.50.11720:FF:000001">
    <property type="entry name" value="3-deoxy-D-manno-octulosonic acid transferase"/>
    <property type="match status" value="1"/>
</dbReference>
<evidence type="ECO:0000256" key="3">
    <source>
        <dbReference type="ARBA" id="ARBA00019077"/>
    </source>
</evidence>
<accession>A0A9W5N0J0</accession>
<dbReference type="SUPFAM" id="SSF53756">
    <property type="entry name" value="UDP-Glycosyltransferase/glycogen phosphorylase"/>
    <property type="match status" value="1"/>
</dbReference>
<evidence type="ECO:0000256" key="2">
    <source>
        <dbReference type="ARBA" id="ARBA00012621"/>
    </source>
</evidence>
<evidence type="ECO:0000259" key="10">
    <source>
        <dbReference type="Pfam" id="PF04413"/>
    </source>
</evidence>
<comment type="catalytic activity">
    <reaction evidence="6 9">
        <text>lipid IVA (E. coli) + CMP-3-deoxy-beta-D-manno-octulosonate = alpha-Kdo-(2-&gt;6)-lipid IVA (E. coli) + CMP + H(+)</text>
        <dbReference type="Rhea" id="RHEA:28066"/>
        <dbReference type="ChEBI" id="CHEBI:15378"/>
        <dbReference type="ChEBI" id="CHEBI:58603"/>
        <dbReference type="ChEBI" id="CHEBI:60364"/>
        <dbReference type="ChEBI" id="CHEBI:60377"/>
        <dbReference type="ChEBI" id="CHEBI:85987"/>
        <dbReference type="EC" id="2.4.99.12"/>
    </reaction>
</comment>
<dbReference type="GO" id="GO:0009244">
    <property type="term" value="P:lipopolysaccharide core region biosynthetic process"/>
    <property type="evidence" value="ECO:0007669"/>
    <property type="project" value="UniProtKB-UniRule"/>
</dbReference>
<comment type="caution">
    <text evidence="11">The sequence shown here is derived from an EMBL/GenBank/DDBJ whole genome shotgun (WGS) entry which is preliminary data.</text>
</comment>
<comment type="subcellular location">
    <subcellularLocation>
        <location evidence="9">Cell membrane</location>
    </subcellularLocation>
</comment>
<dbReference type="Pfam" id="PF04413">
    <property type="entry name" value="Glycos_transf_N"/>
    <property type="match status" value="1"/>
</dbReference>
<dbReference type="GO" id="GO:0009245">
    <property type="term" value="P:lipid A biosynthetic process"/>
    <property type="evidence" value="ECO:0007669"/>
    <property type="project" value="TreeGrafter"/>
</dbReference>
<feature type="domain" description="3-deoxy-D-manno-octulosonic-acid transferase N-terminal" evidence="10">
    <location>
        <begin position="33"/>
        <end position="208"/>
    </location>
</feature>
<dbReference type="InterPro" id="IPR039901">
    <property type="entry name" value="Kdotransferase"/>
</dbReference>
<dbReference type="InterPro" id="IPR007507">
    <property type="entry name" value="Glycos_transf_N"/>
</dbReference>
<evidence type="ECO:0000256" key="5">
    <source>
        <dbReference type="ARBA" id="ARBA00031445"/>
    </source>
</evidence>
<sequence length="420" mass="47097">MIRRLYATLWHLAPFLIRRHLRRRALKSPAYLEHWGERFGQAYPNPVQRPIWIHAVSVGETRAAEPLVQALRRHFPDSPFLITQMTPTGRATAQSLFPEAQCRYLPYDKSEWVARFLAEHRPICGILMETEIWPNLMHSCQEAGIPLFLANARLSEKSQRGYLKIRKLVEPAMQSLSGCFAQTAADAERLHLIGASNVHVCGNTKYDIAPPDDLRPLAVAFKERIGARPVVVCASTRVYKGTDEAELLLKAWQGYRGNALLVIVPRHPENFQTAYDTAKSLGYTVQKRSDGQPVSPDTQVWIGDSMGELAAYYLSADIAFVGGSLVDAGCQNIIEPISCRVPTLFGYSNYNFAQACKGAVEAKAAVRVETAEAWYRTTRQYLDDETLRQQLISHTEQFISQHQGASAKIAKAIADCLNQR</sequence>
<dbReference type="InterPro" id="IPR038107">
    <property type="entry name" value="Glycos_transf_N_sf"/>
</dbReference>
<keyword evidence="9" id="KW-1003">Cell membrane</keyword>
<evidence type="ECO:0000313" key="12">
    <source>
        <dbReference type="Proteomes" id="UP000004621"/>
    </source>
</evidence>
<comment type="similarity">
    <text evidence="9">Belongs to the glycosyltransferase group 1 family.</text>
</comment>
<comment type="pathway">
    <text evidence="1 9">Bacterial outer membrane biogenesis; LPS core biosynthesis.</text>
</comment>
<dbReference type="EMBL" id="ACEO02000001">
    <property type="protein sequence ID" value="EFC53360.1"/>
    <property type="molecule type" value="Genomic_DNA"/>
</dbReference>
<dbReference type="GO" id="GO:0043842">
    <property type="term" value="F:Kdo transferase activity"/>
    <property type="evidence" value="ECO:0007669"/>
    <property type="project" value="UniProtKB-EC"/>
</dbReference>
<dbReference type="PANTHER" id="PTHR42755">
    <property type="entry name" value="3-DEOXY-MANNO-OCTULOSONATE CYTIDYLYLTRANSFERASE"/>
    <property type="match status" value="1"/>
</dbReference>
<organism evidence="11 12">
    <name type="scientific">Neisseria subflava NJ9703</name>
    <dbReference type="NCBI Taxonomy" id="546268"/>
    <lineage>
        <taxon>Bacteria</taxon>
        <taxon>Pseudomonadati</taxon>
        <taxon>Pseudomonadota</taxon>
        <taxon>Betaproteobacteria</taxon>
        <taxon>Neisseriales</taxon>
        <taxon>Neisseriaceae</taxon>
        <taxon>Neisseria</taxon>
    </lineage>
</organism>
<dbReference type="AlphaFoldDB" id="A0A9W5N0J0"/>
<protein>
    <recommendedName>
        <fullName evidence="3 9">3-deoxy-D-manno-octulosonic acid transferase</fullName>
        <shortName evidence="9">Kdo transferase</shortName>
        <ecNumber evidence="2 9">2.4.99.12</ecNumber>
    </recommendedName>
    <alternativeName>
        <fullName evidence="5 9">Lipid IV(A) 3-deoxy-D-manno-octulosonic acid transferase</fullName>
    </alternativeName>
</protein>
<proteinExistence type="inferred from homology"/>
<evidence type="ECO:0000256" key="9">
    <source>
        <dbReference type="RuleBase" id="RU365103"/>
    </source>
</evidence>
<evidence type="ECO:0000256" key="4">
    <source>
        <dbReference type="ARBA" id="ARBA00022679"/>
    </source>
</evidence>
<dbReference type="NCBIfam" id="NF004386">
    <property type="entry name" value="PRK05749.1-2"/>
    <property type="match status" value="1"/>
</dbReference>
<keyword evidence="9" id="KW-0472">Membrane</keyword>
<keyword evidence="9" id="KW-0448">Lipopolysaccharide biosynthesis</keyword>
<evidence type="ECO:0000256" key="6">
    <source>
        <dbReference type="ARBA" id="ARBA00049183"/>
    </source>
</evidence>
<feature type="active site" description="Proton acceptor" evidence="7">
    <location>
        <position position="60"/>
    </location>
</feature>
<feature type="site" description="Transition state stabilizer" evidence="8">
    <location>
        <position position="205"/>
    </location>
</feature>
<dbReference type="Gene3D" id="3.40.50.2000">
    <property type="entry name" value="Glycogen Phosphorylase B"/>
    <property type="match status" value="1"/>
</dbReference>
<dbReference type="PANTHER" id="PTHR42755:SF1">
    <property type="entry name" value="3-DEOXY-D-MANNO-OCTULOSONIC ACID TRANSFERASE, MITOCHONDRIAL-RELATED"/>
    <property type="match status" value="1"/>
</dbReference>
<reference evidence="11 12" key="1">
    <citation type="submission" date="2010-01" db="EMBL/GenBank/DDBJ databases">
        <authorList>
            <person name="Weinstock G."/>
            <person name="Sodergren E."/>
            <person name="Clifton S."/>
            <person name="Fulton L."/>
            <person name="Fulton B."/>
            <person name="Courtney L."/>
            <person name="Fronick C."/>
            <person name="Harrison M."/>
            <person name="Strong C."/>
            <person name="Farmer C."/>
            <person name="Delahaunty K."/>
            <person name="Markovic C."/>
            <person name="Hall O."/>
            <person name="Minx P."/>
            <person name="Tomlinson C."/>
            <person name="Mitreva M."/>
            <person name="Nelson J."/>
            <person name="Hou S."/>
            <person name="Wollam A."/>
            <person name="Pepin K.H."/>
            <person name="Johnson M."/>
            <person name="Bhonagiri V."/>
            <person name="Nash W.E."/>
            <person name="Warren W."/>
            <person name="Chinwalla A."/>
            <person name="Mardis E.R."/>
            <person name="Wilson R.K."/>
        </authorList>
    </citation>
    <scope>NUCLEOTIDE SEQUENCE [LARGE SCALE GENOMIC DNA]</scope>
    <source>
        <strain evidence="11 12">NJ9703</strain>
    </source>
</reference>
<dbReference type="Proteomes" id="UP000004621">
    <property type="component" value="Unassembled WGS sequence"/>
</dbReference>
<name>A0A9W5N0J0_NEISU</name>
<dbReference type="RefSeq" id="WP_004519105.1">
    <property type="nucleotide sequence ID" value="NZ_ACEO02000001.1"/>
</dbReference>
<evidence type="ECO:0000256" key="8">
    <source>
        <dbReference type="PIRSR" id="PIRSR639901-2"/>
    </source>
</evidence>
<evidence type="ECO:0000256" key="7">
    <source>
        <dbReference type="PIRSR" id="PIRSR639901-1"/>
    </source>
</evidence>
<comment type="function">
    <text evidence="9">Involved in lipopolysaccharide (LPS) biosynthesis. Catalyzes the transfer of 3-deoxy-D-manno-octulosonate (Kdo) residue(s) from CMP-Kdo to lipid IV(A), the tetraacyldisaccharide-1,4'-bisphosphate precursor of lipid A.</text>
</comment>
<keyword evidence="4 9" id="KW-0808">Transferase</keyword>
<feature type="site" description="Transition state stabilizer" evidence="8">
    <location>
        <position position="129"/>
    </location>
</feature>
<dbReference type="EC" id="2.4.99.12" evidence="2 9"/>
<dbReference type="GO" id="GO:0005886">
    <property type="term" value="C:plasma membrane"/>
    <property type="evidence" value="ECO:0007669"/>
    <property type="project" value="UniProtKB-SubCell"/>
</dbReference>
<evidence type="ECO:0000256" key="1">
    <source>
        <dbReference type="ARBA" id="ARBA00004713"/>
    </source>
</evidence>
<dbReference type="Gene3D" id="3.40.50.11720">
    <property type="entry name" value="3-Deoxy-D-manno-octulosonic-acid transferase, N-terminal domain"/>
    <property type="match status" value="1"/>
</dbReference>